<dbReference type="AlphaFoldDB" id="A0A9X2VPG7"/>
<reference evidence="1" key="1">
    <citation type="submission" date="2022-08" db="EMBL/GenBank/DDBJ databases">
        <authorList>
            <person name="Tistechok S."/>
            <person name="Samborskyy M."/>
            <person name="Roman I."/>
        </authorList>
    </citation>
    <scope>NUCLEOTIDE SEQUENCE</scope>
    <source>
        <strain evidence="1">DSM 103496</strain>
    </source>
</reference>
<evidence type="ECO:0000313" key="1">
    <source>
        <dbReference type="EMBL" id="MCS7480456.1"/>
    </source>
</evidence>
<comment type="caution">
    <text evidence="1">The sequence shown here is derived from an EMBL/GenBank/DDBJ whole genome shotgun (WGS) entry which is preliminary data.</text>
</comment>
<dbReference type="SUPFAM" id="SSF51905">
    <property type="entry name" value="FAD/NAD(P)-binding domain"/>
    <property type="match status" value="1"/>
</dbReference>
<proteinExistence type="predicted"/>
<sequence>MTFDVVVVGAGHNGLALAALLRRAGLTVAVVERSASTGGLATTVEPFPGHLHNPHANYLSYQDVMPAGLELPGLRTVVPETQHGVAFADGRPGVVLHRPDLADRTHRGLSALSRTDADTYREIKARADTLTPAVRTVLHQPPTRESLGTHAATVTATFGGLVGPLGGGTASAVIDDLFTTPDLRLLLRLLTIELGGALDEPGGDLSFLGFTLWMIGRRAMPLDGMRSYSAALTEAATAAGAHVHLSTGAESLLFDGDRVTGVRSTGGERIHARHAVVSTLTLEQTFTGLLPDKRLSVADRLALDSFQRAPTTTIVSQAYALTTPPRYRSARHQPDLDRCHQTFIGYESTDDITEHTQDLDAGLLPRPRGAVRVNSLWDSLQAPTDSHIGAADTHFPDPATMAAEDWKQVASTFPEALLEVWQTAAPGLKATATTFSGPGDNDRKMLTRLGKSQYRTAIPGLYLAGTATYPGGGVHAACAANAAGVIVEDIQHQLT</sequence>
<organism evidence="1 2">
    <name type="scientific">Umezawaea endophytica</name>
    <dbReference type="NCBI Taxonomy" id="1654476"/>
    <lineage>
        <taxon>Bacteria</taxon>
        <taxon>Bacillati</taxon>
        <taxon>Actinomycetota</taxon>
        <taxon>Actinomycetes</taxon>
        <taxon>Pseudonocardiales</taxon>
        <taxon>Pseudonocardiaceae</taxon>
        <taxon>Umezawaea</taxon>
    </lineage>
</organism>
<dbReference type="Gene3D" id="3.50.50.60">
    <property type="entry name" value="FAD/NAD(P)-binding domain"/>
    <property type="match status" value="2"/>
</dbReference>
<dbReference type="Pfam" id="PF13450">
    <property type="entry name" value="NAD_binding_8"/>
    <property type="match status" value="1"/>
</dbReference>
<protein>
    <submittedName>
        <fullName evidence="1">NAD(P)-binding protein</fullName>
    </submittedName>
</protein>
<name>A0A9X2VPG7_9PSEU</name>
<evidence type="ECO:0000313" key="2">
    <source>
        <dbReference type="Proteomes" id="UP001141259"/>
    </source>
</evidence>
<gene>
    <name evidence="1" type="ORF">NZH93_26680</name>
</gene>
<dbReference type="Proteomes" id="UP001141259">
    <property type="component" value="Unassembled WGS sequence"/>
</dbReference>
<dbReference type="InterPro" id="IPR036188">
    <property type="entry name" value="FAD/NAD-bd_sf"/>
</dbReference>
<keyword evidence="2" id="KW-1185">Reference proteome</keyword>
<dbReference type="RefSeq" id="WP_259625947.1">
    <property type="nucleotide sequence ID" value="NZ_JANYMP010000013.1"/>
</dbReference>
<accession>A0A9X2VPG7</accession>
<dbReference type="PANTHER" id="PTHR10668:SF103">
    <property type="entry name" value="PYRIDINE NUCLEOTIDE-DISULFIDE OXIDOREDUCTASE DOMAIN-CONTAINING PROTEIN 2"/>
    <property type="match status" value="1"/>
</dbReference>
<dbReference type="EMBL" id="JANYMP010000013">
    <property type="protein sequence ID" value="MCS7480456.1"/>
    <property type="molecule type" value="Genomic_DNA"/>
</dbReference>
<dbReference type="PANTHER" id="PTHR10668">
    <property type="entry name" value="PHYTOENE DEHYDROGENASE"/>
    <property type="match status" value="1"/>
</dbReference>